<dbReference type="RefSeq" id="WP_125741869.1">
    <property type="nucleotide sequence ID" value="NZ_RCOR01000025.1"/>
</dbReference>
<gene>
    <name evidence="1" type="ORF">D9Q81_05520</name>
</gene>
<reference evidence="1 2" key="1">
    <citation type="submission" date="2018-10" db="EMBL/GenBank/DDBJ databases">
        <title>Co-occurring genomic capacity for anaerobic methane metabolism and dissimilatory sulfite reduction discovered in the Korarchaeota.</title>
        <authorList>
            <person name="Mckay L.J."/>
            <person name="Dlakic M."/>
            <person name="Fields M.W."/>
            <person name="Delmont T.O."/>
            <person name="Eren A.M."/>
            <person name="Jay Z.J."/>
            <person name="Klingelsmith K.B."/>
            <person name="Rusch D.B."/>
            <person name="Inskeep W.P."/>
        </authorList>
    </citation>
    <scope>NUCLEOTIDE SEQUENCE [LARGE SCALE GENOMIC DNA]</scope>
    <source>
        <strain evidence="1 2">WS</strain>
    </source>
</reference>
<dbReference type="AlphaFoldDB" id="A0A3R9RII6"/>
<accession>A0A3R9RII6</accession>
<evidence type="ECO:0000313" key="1">
    <source>
        <dbReference type="EMBL" id="RSN68779.1"/>
    </source>
</evidence>
<organism evidence="1 2">
    <name type="scientific">Candidatus Korarchaeum cryptofilum</name>
    <dbReference type="NCBI Taxonomy" id="498846"/>
    <lineage>
        <taxon>Archaea</taxon>
        <taxon>Thermoproteota</taxon>
        <taxon>Candidatus Korarchaeia</taxon>
        <taxon>Candidatus Korarchaeales</taxon>
        <taxon>Candidatus Korarchaeaceae</taxon>
        <taxon>Candidatus Korarchaeum</taxon>
    </lineage>
</organism>
<protein>
    <submittedName>
        <fullName evidence="1">Uncharacterized protein</fullName>
    </submittedName>
</protein>
<dbReference type="EMBL" id="RCOR01000025">
    <property type="protein sequence ID" value="RSN68779.1"/>
    <property type="molecule type" value="Genomic_DNA"/>
</dbReference>
<comment type="caution">
    <text evidence="1">The sequence shown here is derived from an EMBL/GenBank/DDBJ whole genome shotgun (WGS) entry which is preliminary data.</text>
</comment>
<proteinExistence type="predicted"/>
<name>A0A3R9RII6_9CREN</name>
<evidence type="ECO:0000313" key="2">
    <source>
        <dbReference type="Proteomes" id="UP000278149"/>
    </source>
</evidence>
<sequence>MKAYRLDLLYKWSSGKGFIVTPRSKIKWEENYTGDMKKVQEDESYLLVNLFYNMDEEGKVTNMGFSINTNSSDKEMLEEIKKVIKTSWIEYPDSPDSLNYRIAGILSAFTGIKEWKFLEGS</sequence>
<dbReference type="Proteomes" id="UP000278149">
    <property type="component" value="Unassembled WGS sequence"/>
</dbReference>